<feature type="transmembrane region" description="Helical" evidence="6">
    <location>
        <begin position="399"/>
        <end position="416"/>
    </location>
</feature>
<dbReference type="EMBL" id="CP018135">
    <property type="protein sequence ID" value="APF41655.1"/>
    <property type="molecule type" value="Genomic_DNA"/>
</dbReference>
<evidence type="ECO:0000256" key="4">
    <source>
        <dbReference type="ARBA" id="ARBA00022989"/>
    </source>
</evidence>
<keyword evidence="2" id="KW-1003">Cell membrane</keyword>
<feature type="transmembrane region" description="Helical" evidence="6">
    <location>
        <begin position="92"/>
        <end position="116"/>
    </location>
</feature>
<evidence type="ECO:0000256" key="1">
    <source>
        <dbReference type="ARBA" id="ARBA00004651"/>
    </source>
</evidence>
<proteinExistence type="predicted"/>
<keyword evidence="3 6" id="KW-0812">Transmembrane</keyword>
<dbReference type="AlphaFoldDB" id="A0A1L2ZQF7"/>
<feature type="transmembrane region" description="Helical" evidence="6">
    <location>
        <begin position="47"/>
        <end position="71"/>
    </location>
</feature>
<evidence type="ECO:0000256" key="2">
    <source>
        <dbReference type="ARBA" id="ARBA00022475"/>
    </source>
</evidence>
<sequence length="423" mass="43768">MTLVSTTAPSLKRSLRLFDAVNLGVGSMIGAGIFVVLAPVAALAGTWWWLAVMLAVVVAIANALAVAALAMKHHSSGGAYLYGTRELGPVPGFLAGWGFVTGKTASCAAMAYTVGLYLAPDLAVPLGLAAIILVTGVNLLGVTRTALAARVIVIPVLILLVALSVAALSGGFFQYDDAAPVLESGPDSPWLVLQAAGLMFFAFAGYARIATMGEEVREPRKNIPRAIMIALSITLAVYALVWMAGVASIGVKGLASSPAPLETVAESVGWPVWLITVGAAVAALGALLALVAGISRTALAMSRERDLPEAFGQVSESHGVPWFAQIVVAILAALLIMATDPTTIIGFSSFGVLVYYAIANASALKLSASQRPRFSPAWLNAVGLVLCVALVVTLPLTSILVMIGVYAVGLALRWVLRRNAKLV</sequence>
<dbReference type="Pfam" id="PF13520">
    <property type="entry name" value="AA_permease_2"/>
    <property type="match status" value="1"/>
</dbReference>
<evidence type="ECO:0000313" key="8">
    <source>
        <dbReference type="Proteomes" id="UP000183530"/>
    </source>
</evidence>
<dbReference type="InterPro" id="IPR050367">
    <property type="entry name" value="APC_superfamily"/>
</dbReference>
<feature type="transmembrane region" description="Helical" evidence="6">
    <location>
        <begin position="147"/>
        <end position="168"/>
    </location>
</feature>
<comment type="subcellular location">
    <subcellularLocation>
        <location evidence="1">Cell membrane</location>
        <topology evidence="1">Multi-pass membrane protein</topology>
    </subcellularLocation>
</comment>
<protein>
    <recommendedName>
        <fullName evidence="9">Transporter</fullName>
    </recommendedName>
</protein>
<feature type="transmembrane region" description="Helical" evidence="6">
    <location>
        <begin position="270"/>
        <end position="299"/>
    </location>
</feature>
<evidence type="ECO:0000256" key="6">
    <source>
        <dbReference type="SAM" id="Phobius"/>
    </source>
</evidence>
<evidence type="ECO:0000256" key="5">
    <source>
        <dbReference type="ARBA" id="ARBA00023136"/>
    </source>
</evidence>
<dbReference type="STRING" id="556325.BHE16_02315"/>
<dbReference type="PIRSF" id="PIRSF006060">
    <property type="entry name" value="AA_transporter"/>
    <property type="match status" value="1"/>
</dbReference>
<feature type="transmembrane region" description="Helical" evidence="6">
    <location>
        <begin position="344"/>
        <end position="364"/>
    </location>
</feature>
<keyword evidence="5 6" id="KW-0472">Membrane</keyword>
<feature type="transmembrane region" description="Helical" evidence="6">
    <location>
        <begin position="227"/>
        <end position="250"/>
    </location>
</feature>
<dbReference type="PANTHER" id="PTHR42770:SF7">
    <property type="entry name" value="MEMBRANE PROTEIN"/>
    <property type="match status" value="1"/>
</dbReference>
<dbReference type="PANTHER" id="PTHR42770">
    <property type="entry name" value="AMINO ACID TRANSPORTER-RELATED"/>
    <property type="match status" value="1"/>
</dbReference>
<evidence type="ECO:0000256" key="3">
    <source>
        <dbReference type="ARBA" id="ARBA00022692"/>
    </source>
</evidence>
<keyword evidence="8" id="KW-1185">Reference proteome</keyword>
<feature type="transmembrane region" description="Helical" evidence="6">
    <location>
        <begin position="20"/>
        <end position="41"/>
    </location>
</feature>
<feature type="transmembrane region" description="Helical" evidence="6">
    <location>
        <begin position="320"/>
        <end position="338"/>
    </location>
</feature>
<evidence type="ECO:0000313" key="7">
    <source>
        <dbReference type="EMBL" id="APF41655.1"/>
    </source>
</evidence>
<reference evidence="7 8" key="1">
    <citation type="submission" date="2016-11" db="EMBL/GenBank/DDBJ databases">
        <title>Genome sequencing of Zhihengliuella aestuarii B18 antagonistic to Plasmodiophora brassicae.</title>
        <authorList>
            <person name="Luo Y."/>
        </authorList>
    </citation>
    <scope>NUCLEOTIDE SEQUENCE [LARGE SCALE GENOMIC DNA]</scope>
    <source>
        <strain evidence="7 8">B18</strain>
    </source>
</reference>
<keyword evidence="4 6" id="KW-1133">Transmembrane helix</keyword>
<name>A0A1L2ZQF7_9MICC</name>
<accession>A0A1L2ZQF7</accession>
<dbReference type="Proteomes" id="UP000183530">
    <property type="component" value="Chromosome"/>
</dbReference>
<feature type="transmembrane region" description="Helical" evidence="6">
    <location>
        <begin position="122"/>
        <end position="140"/>
    </location>
</feature>
<gene>
    <name evidence="7" type="ORF">BHE16_02315</name>
</gene>
<dbReference type="OrthoDB" id="259687at2"/>
<evidence type="ECO:0008006" key="9">
    <source>
        <dbReference type="Google" id="ProtNLM"/>
    </source>
</evidence>
<dbReference type="Gene3D" id="1.20.1740.10">
    <property type="entry name" value="Amino acid/polyamine transporter I"/>
    <property type="match status" value="1"/>
</dbReference>
<feature type="transmembrane region" description="Helical" evidence="6">
    <location>
        <begin position="188"/>
        <end position="207"/>
    </location>
</feature>
<dbReference type="GO" id="GO:0022857">
    <property type="term" value="F:transmembrane transporter activity"/>
    <property type="evidence" value="ECO:0007669"/>
    <property type="project" value="InterPro"/>
</dbReference>
<dbReference type="InterPro" id="IPR002293">
    <property type="entry name" value="AA/rel_permease1"/>
</dbReference>
<dbReference type="GO" id="GO:0005886">
    <property type="term" value="C:plasma membrane"/>
    <property type="evidence" value="ECO:0007669"/>
    <property type="project" value="UniProtKB-SubCell"/>
</dbReference>
<feature type="transmembrane region" description="Helical" evidence="6">
    <location>
        <begin position="376"/>
        <end position="393"/>
    </location>
</feature>
<organism evidence="7 8">
    <name type="scientific">Neomicrococcus aestuarii</name>
    <dbReference type="NCBI Taxonomy" id="556325"/>
    <lineage>
        <taxon>Bacteria</taxon>
        <taxon>Bacillati</taxon>
        <taxon>Actinomycetota</taxon>
        <taxon>Actinomycetes</taxon>
        <taxon>Micrococcales</taxon>
        <taxon>Micrococcaceae</taxon>
        <taxon>Neomicrococcus</taxon>
    </lineage>
</organism>
<dbReference type="KEGG" id="nae:BHE16_02315"/>